<dbReference type="PANTHER" id="PTHR42721:SF3">
    <property type="entry name" value="BETA-D-XYLOSIDASE 5-RELATED"/>
    <property type="match status" value="1"/>
</dbReference>
<dbReference type="Gene3D" id="3.40.50.1700">
    <property type="entry name" value="Glycoside hydrolase family 3 C-terminal domain"/>
    <property type="match status" value="2"/>
</dbReference>
<keyword evidence="2 4" id="KW-0732">Signal</keyword>
<organism evidence="6 7">
    <name type="scientific">Asticcacaulis endophyticus</name>
    <dbReference type="NCBI Taxonomy" id="1395890"/>
    <lineage>
        <taxon>Bacteria</taxon>
        <taxon>Pseudomonadati</taxon>
        <taxon>Pseudomonadota</taxon>
        <taxon>Alphaproteobacteria</taxon>
        <taxon>Caulobacterales</taxon>
        <taxon>Caulobacteraceae</taxon>
        <taxon>Asticcacaulis</taxon>
    </lineage>
</organism>
<evidence type="ECO:0000256" key="1">
    <source>
        <dbReference type="ARBA" id="ARBA00005336"/>
    </source>
</evidence>
<dbReference type="GO" id="GO:0031222">
    <property type="term" value="P:arabinan catabolic process"/>
    <property type="evidence" value="ECO:0007669"/>
    <property type="project" value="TreeGrafter"/>
</dbReference>
<dbReference type="InterPro" id="IPR011658">
    <property type="entry name" value="PA14_dom"/>
</dbReference>
<evidence type="ECO:0000256" key="4">
    <source>
        <dbReference type="SAM" id="SignalP"/>
    </source>
</evidence>
<dbReference type="InterPro" id="IPR002772">
    <property type="entry name" value="Glyco_hydro_3_C"/>
</dbReference>
<keyword evidence="3" id="KW-0378">Hydrolase</keyword>
<dbReference type="EMBL" id="BMZB01000007">
    <property type="protein sequence ID" value="GGZ44546.1"/>
    <property type="molecule type" value="Genomic_DNA"/>
</dbReference>
<dbReference type="GO" id="GO:0046556">
    <property type="term" value="F:alpha-L-arabinofuranosidase activity"/>
    <property type="evidence" value="ECO:0007669"/>
    <property type="project" value="TreeGrafter"/>
</dbReference>
<sequence length="875" mass="95076">MTPIRTLMMASTLLMTLAVPVYAQTPAAYQNQTLTPQARAEDIVSRLTLEEKAAQIQNNAAAVPRLDLPAYEWWNEGLHGVARAGDATVFPQAVGLAATWDTPLMQRVADVIATEFRAKNLGFRTADGSTKRYQGLTVWSPNVNIFRDPRWGRGQETYGEDPYLTSRMGVAFIKGLQGPDPAHPKTAATVKHLAVHSGPEADRHFDDIHPSKRDEIDTYLPAFHAAITEARVEGIMCAYNALNGVPACGYTPYMRDLVKTEWGFKGHIVSDCAAIADFYLPTSHAYVKTPEEAIAVAWKAGTDLNCDFAANKTFDPQTTVNAVKQGLLSEAELDQALVRLFEIRYRLGLLDKPYTGPFAGIKPTDYDTPEHRALALDTAEKSLVLLKNDGLLPFKGDPRRIAVIGPNANSVEALVGNYNGTPSKPVTIYAGLKARYPNAEVTFVEGTGWVAPPLENVPDTAFCQDAACTTPGLKLEDFSGPKPEGTPVATTTVSNAQFRWGWPDRVAREASVRWSGYVRPTETGGYRFRYTGDAGYRVYIDDKLIADVWDIAWPTSDTAVPLEAGKTYKIRIEAAQKGERGDHRLQWSQPSANDTKAMAAAQDADLIVFAAGLTARLEGEEMKVLAPGFAGGDRTSLDLPEPQQKLIERLHATSKPVVLVLMNGSAMSVNWADKNLPAIIEAWYPGGEGGHAVAKLIAGDFSPAGRLPMTFYKSADQLPPFKDYNMDGRTYRYFKGEALYPFGHGLSYTTFSYGKLKLDRAKVKAGQPVRVSVEVTNAGKVDGDEVVQLYVSRTGADAPIRALKGFERVSLKAGETRTVSFNIDAKAMSIVNQAGERVLVAGPLDLWVGGGQPLPDVAGAKGTITVSGTKTLPAF</sequence>
<evidence type="ECO:0000313" key="6">
    <source>
        <dbReference type="EMBL" id="GGZ44546.1"/>
    </source>
</evidence>
<dbReference type="Pfam" id="PF07691">
    <property type="entry name" value="PA14"/>
    <property type="match status" value="1"/>
</dbReference>
<dbReference type="Gene3D" id="2.60.40.10">
    <property type="entry name" value="Immunoglobulins"/>
    <property type="match status" value="1"/>
</dbReference>
<feature type="chain" id="PRO_5037295423" evidence="4">
    <location>
        <begin position="24"/>
        <end position="875"/>
    </location>
</feature>
<dbReference type="GO" id="GO:0009044">
    <property type="term" value="F:xylan 1,4-beta-xylosidase activity"/>
    <property type="evidence" value="ECO:0007669"/>
    <property type="project" value="InterPro"/>
</dbReference>
<dbReference type="SMART" id="SM01217">
    <property type="entry name" value="Fn3_like"/>
    <property type="match status" value="1"/>
</dbReference>
<dbReference type="SUPFAM" id="SSF51445">
    <property type="entry name" value="(Trans)glycosidases"/>
    <property type="match status" value="1"/>
</dbReference>
<feature type="domain" description="PA14" evidence="5">
    <location>
        <begin position="468"/>
        <end position="602"/>
    </location>
</feature>
<dbReference type="Gene3D" id="3.20.20.300">
    <property type="entry name" value="Glycoside hydrolase, family 3, N-terminal domain"/>
    <property type="match status" value="1"/>
</dbReference>
<feature type="signal peptide" evidence="4">
    <location>
        <begin position="1"/>
        <end position="23"/>
    </location>
</feature>
<dbReference type="InterPro" id="IPR017853">
    <property type="entry name" value="GH"/>
</dbReference>
<dbReference type="RefSeq" id="WP_229807835.1">
    <property type="nucleotide sequence ID" value="NZ_BMZB01000007.1"/>
</dbReference>
<dbReference type="InterPro" id="IPR001764">
    <property type="entry name" value="Glyco_hydro_3_N"/>
</dbReference>
<dbReference type="Pfam" id="PF00933">
    <property type="entry name" value="Glyco_hydro_3"/>
    <property type="match status" value="1"/>
</dbReference>
<dbReference type="AlphaFoldDB" id="A0A918UZB0"/>
<comment type="caution">
    <text evidence="6">The sequence shown here is derived from an EMBL/GenBank/DDBJ whole genome shotgun (WGS) entry which is preliminary data.</text>
</comment>
<protein>
    <submittedName>
        <fullName evidence="6">Glucan 1,4-alpha-glucosidase</fullName>
    </submittedName>
</protein>
<evidence type="ECO:0000256" key="3">
    <source>
        <dbReference type="ARBA" id="ARBA00022801"/>
    </source>
</evidence>
<dbReference type="GO" id="GO:0045493">
    <property type="term" value="P:xylan catabolic process"/>
    <property type="evidence" value="ECO:0007669"/>
    <property type="project" value="InterPro"/>
</dbReference>
<dbReference type="Pfam" id="PF01915">
    <property type="entry name" value="Glyco_hydro_3_C"/>
    <property type="match status" value="1"/>
</dbReference>
<reference evidence="6" key="2">
    <citation type="submission" date="2020-09" db="EMBL/GenBank/DDBJ databases">
        <authorList>
            <person name="Sun Q."/>
            <person name="Kim S."/>
        </authorList>
    </citation>
    <scope>NUCLEOTIDE SEQUENCE</scope>
    <source>
        <strain evidence="6">KCTC 32296</strain>
    </source>
</reference>
<comment type="similarity">
    <text evidence="1">Belongs to the glycosyl hydrolase 3 family.</text>
</comment>
<dbReference type="PROSITE" id="PS51820">
    <property type="entry name" value="PA14"/>
    <property type="match status" value="1"/>
</dbReference>
<reference evidence="6" key="1">
    <citation type="journal article" date="2014" name="Int. J. Syst. Evol. Microbiol.">
        <title>Complete genome sequence of Corynebacterium casei LMG S-19264T (=DSM 44701T), isolated from a smear-ripened cheese.</title>
        <authorList>
            <consortium name="US DOE Joint Genome Institute (JGI-PGF)"/>
            <person name="Walter F."/>
            <person name="Albersmeier A."/>
            <person name="Kalinowski J."/>
            <person name="Ruckert C."/>
        </authorList>
    </citation>
    <scope>NUCLEOTIDE SEQUENCE</scope>
    <source>
        <strain evidence="6">KCTC 32296</strain>
    </source>
</reference>
<dbReference type="InterPro" id="IPR036881">
    <property type="entry name" value="Glyco_hydro_3_C_sf"/>
</dbReference>
<dbReference type="Pfam" id="PF14310">
    <property type="entry name" value="Fn3-like"/>
    <property type="match status" value="1"/>
</dbReference>
<gene>
    <name evidence="6" type="ORF">GCM10011273_34150</name>
</gene>
<evidence type="ECO:0000259" key="5">
    <source>
        <dbReference type="PROSITE" id="PS51820"/>
    </source>
</evidence>
<keyword evidence="7" id="KW-1185">Reference proteome</keyword>
<dbReference type="SUPFAM" id="SSF52279">
    <property type="entry name" value="Beta-D-glucan exohydrolase, C-terminal domain"/>
    <property type="match status" value="1"/>
</dbReference>
<dbReference type="InterPro" id="IPR013783">
    <property type="entry name" value="Ig-like_fold"/>
</dbReference>
<name>A0A918UZB0_9CAUL</name>
<dbReference type="SMART" id="SM00758">
    <property type="entry name" value="PA14"/>
    <property type="match status" value="1"/>
</dbReference>
<accession>A0A918UZB0</accession>
<dbReference type="PANTHER" id="PTHR42721">
    <property type="entry name" value="SUGAR HYDROLASE-RELATED"/>
    <property type="match status" value="1"/>
</dbReference>
<dbReference type="InterPro" id="IPR026891">
    <property type="entry name" value="Fn3-like"/>
</dbReference>
<dbReference type="InterPro" id="IPR044993">
    <property type="entry name" value="BXL"/>
</dbReference>
<dbReference type="InterPro" id="IPR037524">
    <property type="entry name" value="PA14/GLEYA"/>
</dbReference>
<dbReference type="Proteomes" id="UP000662572">
    <property type="component" value="Unassembled WGS sequence"/>
</dbReference>
<dbReference type="PRINTS" id="PR00133">
    <property type="entry name" value="GLHYDRLASE3"/>
</dbReference>
<dbReference type="SUPFAM" id="SSF56988">
    <property type="entry name" value="Anthrax protective antigen"/>
    <property type="match status" value="1"/>
</dbReference>
<proteinExistence type="inferred from homology"/>
<dbReference type="InterPro" id="IPR036962">
    <property type="entry name" value="Glyco_hydro_3_N_sf"/>
</dbReference>
<evidence type="ECO:0000313" key="7">
    <source>
        <dbReference type="Proteomes" id="UP000662572"/>
    </source>
</evidence>
<evidence type="ECO:0000256" key="2">
    <source>
        <dbReference type="ARBA" id="ARBA00022729"/>
    </source>
</evidence>